<proteinExistence type="predicted"/>
<dbReference type="InterPro" id="IPR013783">
    <property type="entry name" value="Ig-like_fold"/>
</dbReference>
<evidence type="ECO:0000313" key="3">
    <source>
        <dbReference type="EMBL" id="ATB46917.1"/>
    </source>
</evidence>
<dbReference type="Gene3D" id="2.60.40.10">
    <property type="entry name" value="Immunoglobulins"/>
    <property type="match status" value="1"/>
</dbReference>
<dbReference type="NCBIfam" id="TIGR03382">
    <property type="entry name" value="GC_trans_RRR"/>
    <property type="match status" value="1"/>
</dbReference>
<keyword evidence="1" id="KW-0472">Membrane</keyword>
<name>A0A250JTV8_9BACT</name>
<sequence>MRLILVGLLLFASTALGQSVTFAAAGDILQGEDIVVSREDCDLDRTVNWTRTAGNCDVLHLWLSDDSSCSGEPGEGDLSLAEIAVSDAQLTGAVTFNAAEALAAGGATCESQTASKTFRLCATTKRLVVVTNTCDDSFVSIGTPTYKLVYDPEPPAVPEAPTVTGLDAALSVSVKVPSDATSMEVQVLQLTSGEDGGSGTGEVITAKTQVAANTVFRMEGGLENGVEYAVRAIAIDRAGNQSEPSAIATGAPVASSGFYQGYLDAGGAETGGCAAAGGGITGCAVLASLGIWLSSRRKRS</sequence>
<protein>
    <recommendedName>
        <fullName evidence="5">Fibronectin type-III domain-containing protein</fullName>
    </recommendedName>
</protein>
<reference evidence="3 4" key="1">
    <citation type="submission" date="2017-06" db="EMBL/GenBank/DDBJ databases">
        <title>Sequencing and comparative analysis of myxobacterial genomes.</title>
        <authorList>
            <person name="Rupp O."/>
            <person name="Goesmann A."/>
            <person name="Sogaard-Andersen L."/>
        </authorList>
    </citation>
    <scope>NUCLEOTIDE SEQUENCE [LARGE SCALE GENOMIC DNA]</scope>
    <source>
        <strain evidence="3 4">DSM 14697</strain>
    </source>
</reference>
<dbReference type="AlphaFoldDB" id="A0A250JTV8"/>
<feature type="transmembrane region" description="Helical" evidence="1">
    <location>
        <begin position="274"/>
        <end position="293"/>
    </location>
</feature>
<evidence type="ECO:0008006" key="5">
    <source>
        <dbReference type="Google" id="ProtNLM"/>
    </source>
</evidence>
<organism evidence="3 4">
    <name type="scientific">Corallococcus macrosporus DSM 14697</name>
    <dbReference type="NCBI Taxonomy" id="1189310"/>
    <lineage>
        <taxon>Bacteria</taxon>
        <taxon>Pseudomonadati</taxon>
        <taxon>Myxococcota</taxon>
        <taxon>Myxococcia</taxon>
        <taxon>Myxococcales</taxon>
        <taxon>Cystobacterineae</taxon>
        <taxon>Myxococcaceae</taxon>
        <taxon>Corallococcus</taxon>
    </lineage>
</organism>
<keyword evidence="2" id="KW-0732">Signal</keyword>
<feature type="chain" id="PRO_5012829236" description="Fibronectin type-III domain-containing protein" evidence="2">
    <location>
        <begin position="18"/>
        <end position="300"/>
    </location>
</feature>
<keyword evidence="4" id="KW-1185">Reference proteome</keyword>
<dbReference type="InterPro" id="IPR017756">
    <property type="entry name" value="TM_Gly-Cys-Arg_CS"/>
</dbReference>
<dbReference type="Proteomes" id="UP000217343">
    <property type="component" value="Chromosome"/>
</dbReference>
<keyword evidence="1" id="KW-0812">Transmembrane</keyword>
<dbReference type="EMBL" id="CP022203">
    <property type="protein sequence ID" value="ATB46917.1"/>
    <property type="molecule type" value="Genomic_DNA"/>
</dbReference>
<keyword evidence="1" id="KW-1133">Transmembrane helix</keyword>
<dbReference type="NCBIfam" id="NF045522">
    <property type="entry name" value="MXAN_2561_fam"/>
    <property type="match status" value="1"/>
</dbReference>
<evidence type="ECO:0000256" key="1">
    <source>
        <dbReference type="SAM" id="Phobius"/>
    </source>
</evidence>
<evidence type="ECO:0000313" key="4">
    <source>
        <dbReference type="Proteomes" id="UP000217343"/>
    </source>
</evidence>
<feature type="signal peptide" evidence="2">
    <location>
        <begin position="1"/>
        <end position="17"/>
    </location>
</feature>
<dbReference type="RefSeq" id="WP_013939135.1">
    <property type="nucleotide sequence ID" value="NZ_CP022203.1"/>
</dbReference>
<dbReference type="KEGG" id="mmas:MYMAC_002522"/>
<evidence type="ECO:0000256" key="2">
    <source>
        <dbReference type="SAM" id="SignalP"/>
    </source>
</evidence>
<dbReference type="OrthoDB" id="5382521at2"/>
<gene>
    <name evidence="3" type="ORF">MYMAC_002522</name>
</gene>
<accession>A0A250JTV8</accession>